<dbReference type="OrthoDB" id="2332893at2"/>
<reference evidence="1 2" key="1">
    <citation type="journal article" date="2015" name="Genome Announc.">
        <title>Expanding the biotechnology potential of lactobacilli through comparative genomics of 213 strains and associated genera.</title>
        <authorList>
            <person name="Sun Z."/>
            <person name="Harris H.M."/>
            <person name="McCann A."/>
            <person name="Guo C."/>
            <person name="Argimon S."/>
            <person name="Zhang W."/>
            <person name="Yang X."/>
            <person name="Jeffery I.B."/>
            <person name="Cooney J.C."/>
            <person name="Kagawa T.F."/>
            <person name="Liu W."/>
            <person name="Song Y."/>
            <person name="Salvetti E."/>
            <person name="Wrobel A."/>
            <person name="Rasinkangas P."/>
            <person name="Parkhill J."/>
            <person name="Rea M.C."/>
            <person name="O'Sullivan O."/>
            <person name="Ritari J."/>
            <person name="Douillard F.P."/>
            <person name="Paul Ross R."/>
            <person name="Yang R."/>
            <person name="Briner A.E."/>
            <person name="Felis G.E."/>
            <person name="de Vos W.M."/>
            <person name="Barrangou R."/>
            <person name="Klaenhammer T.R."/>
            <person name="Caufield P.W."/>
            <person name="Cui Y."/>
            <person name="Zhang H."/>
            <person name="O'Toole P.W."/>
        </authorList>
    </citation>
    <scope>NUCLEOTIDE SEQUENCE [LARGE SCALE GENOMIC DNA]</scope>
    <source>
        <strain evidence="1 2">DSM 16991</strain>
    </source>
</reference>
<dbReference type="EMBL" id="AZFW01000047">
    <property type="protein sequence ID" value="KRM27555.1"/>
    <property type="molecule type" value="Genomic_DNA"/>
</dbReference>
<dbReference type="RefSeq" id="WP_027829322.1">
    <property type="nucleotide sequence ID" value="NZ_AUEH01000052.1"/>
</dbReference>
<evidence type="ECO:0000313" key="1">
    <source>
        <dbReference type="EMBL" id="KRM27555.1"/>
    </source>
</evidence>
<dbReference type="eggNOG" id="ENOG5030BC6">
    <property type="taxonomic scope" value="Bacteria"/>
</dbReference>
<dbReference type="PATRIC" id="fig|1122147.4.peg.2552"/>
<protein>
    <submittedName>
        <fullName evidence="1">Uncharacterized protein</fullName>
    </submittedName>
</protein>
<sequence length="93" mass="10441">MAEDDISWGKEYMDKMRSLPHYTQGHQIVEKMVLNHVSTEQILAFTGLTENEFAAMLAGDGAFSDQQYTDLFAQIEKHGHKPVHGSDQSSKAN</sequence>
<evidence type="ECO:0000313" key="2">
    <source>
        <dbReference type="Proteomes" id="UP000050949"/>
    </source>
</evidence>
<accession>A0A0R1XL42</accession>
<dbReference type="Proteomes" id="UP000050949">
    <property type="component" value="Unassembled WGS sequence"/>
</dbReference>
<name>A0A0R1XL42_9LACO</name>
<dbReference type="AlphaFoldDB" id="A0A0R1XL42"/>
<proteinExistence type="predicted"/>
<comment type="caution">
    <text evidence="1">The sequence shown here is derived from an EMBL/GenBank/DDBJ whole genome shotgun (WGS) entry which is preliminary data.</text>
</comment>
<gene>
    <name evidence="1" type="ORF">FC91_GL002471</name>
</gene>
<organism evidence="1 2">
    <name type="scientific">Schleiferilactobacillus harbinensis DSM 16991</name>
    <dbReference type="NCBI Taxonomy" id="1122147"/>
    <lineage>
        <taxon>Bacteria</taxon>
        <taxon>Bacillati</taxon>
        <taxon>Bacillota</taxon>
        <taxon>Bacilli</taxon>
        <taxon>Lactobacillales</taxon>
        <taxon>Lactobacillaceae</taxon>
        <taxon>Schleiferilactobacillus</taxon>
    </lineage>
</organism>